<dbReference type="SUPFAM" id="SSF50044">
    <property type="entry name" value="SH3-domain"/>
    <property type="match status" value="1"/>
</dbReference>
<sequence length="109" mass="12188">MVLVFDWPLCVPTSYRAEKKQDSSDEESANPFSANGNRNPFEEEPSSPALAVPVRALYDYDGQEQDELSFKAGDEFTKTGEEDDQGWCTGKLKDGQVGLYPANYVEEIQ</sequence>
<keyword evidence="3" id="KW-0175">Coiled coil</keyword>
<proteinExistence type="predicted"/>
<dbReference type="InterPro" id="IPR036028">
    <property type="entry name" value="SH3-like_dom_sf"/>
</dbReference>
<dbReference type="GO" id="GO:0097320">
    <property type="term" value="P:plasma membrane tubulation"/>
    <property type="evidence" value="ECO:0007669"/>
    <property type="project" value="TreeGrafter"/>
</dbReference>
<dbReference type="SMART" id="SM00326">
    <property type="entry name" value="SH3"/>
    <property type="match status" value="1"/>
</dbReference>
<keyword evidence="2 4" id="KW-0728">SH3 domain</keyword>
<evidence type="ECO:0000256" key="1">
    <source>
        <dbReference type="ARBA" id="ARBA00004413"/>
    </source>
</evidence>
<dbReference type="Proteomes" id="UP000824540">
    <property type="component" value="Unassembled WGS sequence"/>
</dbReference>
<dbReference type="AlphaFoldDB" id="A0A8T2NQP9"/>
<dbReference type="InterPro" id="IPR001452">
    <property type="entry name" value="SH3_domain"/>
</dbReference>
<evidence type="ECO:0000256" key="3">
    <source>
        <dbReference type="ARBA" id="ARBA00023054"/>
    </source>
</evidence>
<evidence type="ECO:0000259" key="6">
    <source>
        <dbReference type="PROSITE" id="PS50002"/>
    </source>
</evidence>
<dbReference type="GO" id="GO:0030100">
    <property type="term" value="P:regulation of endocytosis"/>
    <property type="evidence" value="ECO:0007669"/>
    <property type="project" value="TreeGrafter"/>
</dbReference>
<dbReference type="PROSITE" id="PS50002">
    <property type="entry name" value="SH3"/>
    <property type="match status" value="1"/>
</dbReference>
<name>A0A8T2NQP9_9TELE</name>
<evidence type="ECO:0000313" key="7">
    <source>
        <dbReference type="EMBL" id="KAG9339888.1"/>
    </source>
</evidence>
<dbReference type="GO" id="GO:0005768">
    <property type="term" value="C:endosome"/>
    <property type="evidence" value="ECO:0007669"/>
    <property type="project" value="TreeGrafter"/>
</dbReference>
<dbReference type="Gene3D" id="2.30.30.40">
    <property type="entry name" value="SH3 Domains"/>
    <property type="match status" value="1"/>
</dbReference>
<comment type="subcellular location">
    <subcellularLocation>
        <location evidence="1">Cell membrane</location>
        <topology evidence="1">Peripheral membrane protein</topology>
        <orientation evidence="1">Cytoplasmic side</orientation>
    </subcellularLocation>
</comment>
<dbReference type="PRINTS" id="PR00452">
    <property type="entry name" value="SH3DOMAIN"/>
</dbReference>
<keyword evidence="8" id="KW-1185">Reference proteome</keyword>
<dbReference type="PANTHER" id="PTHR23065:SF14">
    <property type="entry name" value="PROTEIN KINASE C AND CASEIN KINASE SUBSTRATE IN NEURONS PROTEIN 2"/>
    <property type="match status" value="1"/>
</dbReference>
<reference evidence="7" key="1">
    <citation type="thesis" date="2021" institute="BYU ScholarsArchive" country="Provo, UT, USA">
        <title>Applications of and Algorithms for Genome Assembly and Genomic Analyses with an Emphasis on Marine Teleosts.</title>
        <authorList>
            <person name="Pickett B.D."/>
        </authorList>
    </citation>
    <scope>NUCLEOTIDE SEQUENCE</scope>
    <source>
        <strain evidence="7">HI-2016</strain>
    </source>
</reference>
<dbReference type="PANTHER" id="PTHR23065">
    <property type="entry name" value="PROLINE-SERINE-THREONINE PHOSPHATASE INTERACTING PROTEIN 1"/>
    <property type="match status" value="1"/>
</dbReference>
<dbReference type="GO" id="GO:0005543">
    <property type="term" value="F:phospholipid binding"/>
    <property type="evidence" value="ECO:0007669"/>
    <property type="project" value="TreeGrafter"/>
</dbReference>
<dbReference type="OrthoDB" id="10255128at2759"/>
<protein>
    <recommendedName>
        <fullName evidence="6">SH3 domain-containing protein</fullName>
    </recommendedName>
</protein>
<comment type="caution">
    <text evidence="7">The sequence shown here is derived from an EMBL/GenBank/DDBJ whole genome shotgun (WGS) entry which is preliminary data.</text>
</comment>
<dbReference type="EMBL" id="JAFBMS010000048">
    <property type="protein sequence ID" value="KAG9339888.1"/>
    <property type="molecule type" value="Genomic_DNA"/>
</dbReference>
<dbReference type="GO" id="GO:0007010">
    <property type="term" value="P:cytoskeleton organization"/>
    <property type="evidence" value="ECO:0007669"/>
    <property type="project" value="TreeGrafter"/>
</dbReference>
<evidence type="ECO:0000256" key="4">
    <source>
        <dbReference type="PROSITE-ProRule" id="PRU00192"/>
    </source>
</evidence>
<evidence type="ECO:0000256" key="2">
    <source>
        <dbReference type="ARBA" id="ARBA00022443"/>
    </source>
</evidence>
<evidence type="ECO:0000313" key="8">
    <source>
        <dbReference type="Proteomes" id="UP000824540"/>
    </source>
</evidence>
<dbReference type="FunFam" id="2.30.30.40:FF:000014">
    <property type="entry name" value="Kinase C and casein kinase substrate in neurons protein"/>
    <property type="match status" value="1"/>
</dbReference>
<dbReference type="GO" id="GO:0005886">
    <property type="term" value="C:plasma membrane"/>
    <property type="evidence" value="ECO:0007669"/>
    <property type="project" value="UniProtKB-SubCell"/>
</dbReference>
<gene>
    <name evidence="7" type="ORF">JZ751_022201</name>
</gene>
<accession>A0A8T2NQP9</accession>
<feature type="domain" description="SH3" evidence="6">
    <location>
        <begin position="49"/>
        <end position="109"/>
    </location>
</feature>
<evidence type="ECO:0000256" key="5">
    <source>
        <dbReference type="SAM" id="MobiDB-lite"/>
    </source>
</evidence>
<organism evidence="7 8">
    <name type="scientific">Albula glossodonta</name>
    <name type="common">roundjaw bonefish</name>
    <dbReference type="NCBI Taxonomy" id="121402"/>
    <lineage>
        <taxon>Eukaryota</taxon>
        <taxon>Metazoa</taxon>
        <taxon>Chordata</taxon>
        <taxon>Craniata</taxon>
        <taxon>Vertebrata</taxon>
        <taxon>Euteleostomi</taxon>
        <taxon>Actinopterygii</taxon>
        <taxon>Neopterygii</taxon>
        <taxon>Teleostei</taxon>
        <taxon>Albuliformes</taxon>
        <taxon>Albulidae</taxon>
        <taxon>Albula</taxon>
    </lineage>
</organism>
<feature type="region of interest" description="Disordered" evidence="5">
    <location>
        <begin position="16"/>
        <end position="48"/>
    </location>
</feature>
<dbReference type="Pfam" id="PF14604">
    <property type="entry name" value="SH3_9"/>
    <property type="match status" value="1"/>
</dbReference>